<dbReference type="PANTHER" id="PTHR10887">
    <property type="entry name" value="DNA2/NAM7 HELICASE FAMILY"/>
    <property type="match status" value="1"/>
</dbReference>
<dbReference type="RefSeq" id="WP_263818058.1">
    <property type="nucleotide sequence ID" value="NZ_JAOXHJ010000006.1"/>
</dbReference>
<sequence length="1380" mass="160823">MKNAIKEKLMNLVGLSPNDSVIFAKTNNTKSIDLFKYVNKEDLYDFINNKISILELDANKNVDLFEQKLKNSGSFEEFTLILNENNVTLSDHKTHLLRKDFHKNKSKTIQLAIEQLLSFKKRFITLNRLAKNYFEDTTVWPLYLAFNFIRGRVLSASVFKSPLTLFKVEIREEKNRVFIAKLQDEPVVNEKLQIFLKNAYKDYKLSASELVSTYNINTIVENIQEISGYDVQIPVDEFVPFDNESEADVLSSVSGFNILPCALLGVFEPDGGALKEDLQKLIDQEIDPFEKDDDARNKSTEYYQNEVIKKNTVYEIDHPLNIYQKYAVASSLAQNTLIYGPPGTGKSEVIANIIFNTLLKGKTSLLVSEKRAALDVLTDRIGPLSIFALYIYDLTNKEVFFNKIDNLNDLLGPQWFREDNRRGKVKEFPSVVFTQEESMFFKNYQDYNSELLDLVKKHWTIEDYNDGIYNIDYADYVAIKNELGEEIINEWLGSRNFDDFGIKKQNLFEAITDIFNDYTMLDISDLFQAYFTFTKFIKRHKLLDIYSQGEIIKHLQTISNKIKTNQELVTKFLMHANVITKEIQAFQDFSSDTTVLEDPNHKNFLNKTTREKKIFIDKIADYLSFRRDVIARDYTLSNKNSQQIKEVVHLCKEFFTNHKKILGMNANSNYTYHEFLISQSEKIADFMNVFKKHNNEEDRKIIFAEFVNNARVINSADPGEESSLTLKEVKSRAKEIDAVIGLFDDFLINQDFLAKPRIAEIIQYEEFVDYDLDYLAKLDSLSNIYTPLMQEIIKEWSWLSLPYLKKLYLEPIVIFDLEKVAPIMSQVTTFINHNQFRKLKTIVLWDGIKSNISIFSETKGLLLQDILTQIRKEALRSASFIGEIVFKQYINNLRTYLSKLPKETKQQITNALRIASSRSWPSISRYIKEYYSVLKILFPIWVARPDNVAALIPLNENEFDYGIFDEASQMTIERSYPIVYRCNIKVVSGDDKQLKPTSFFVNKLAYSDFEIDDFDRVDSLLERAKTAWWNEFHLRNHYRSDSKELIEFSNKYIYDNKLEIATKQGAFEKGIEVINVNGIWDKGNPIEAHKVVEVLEQNYENYKRILIVTFNAVQALMVENLILDKMNSFPQALSDKIENNEIVISNLENVQGNEGDLVILSIAYGHNKEGVLRNNFGPLNMKGGANRLNVAITRARKKMIVVKSLYGNEIQVSNMNNVNALTFKRFIEFIDNISTSKSINESLEDVNNQLYFEFKSDLVKEIYSELTKKLSNKYLVFPNWNIGTKKIDIVILHKDTKEVLKTIILENWKDNRSVQIMLEDIDRQFFLEDRGYSTYRIKEYEWYIDKHKIISRIKESLSPNNNPEKIDYVLWQRQNDNVNK</sequence>
<evidence type="ECO:0000313" key="3">
    <source>
        <dbReference type="Proteomes" id="UP001207252"/>
    </source>
</evidence>
<keyword evidence="3" id="KW-1185">Reference proteome</keyword>
<accession>A0ABT3BPR8</accession>
<dbReference type="InterPro" id="IPR027417">
    <property type="entry name" value="P-loop_NTPase"/>
</dbReference>
<name>A0ABT3BPR8_9BACT</name>
<organism evidence="2 3">
    <name type="scientific">Ureaplasma zalophigenitalium</name>
    <dbReference type="NCBI Taxonomy" id="907723"/>
    <lineage>
        <taxon>Bacteria</taxon>
        <taxon>Bacillati</taxon>
        <taxon>Mycoplasmatota</taxon>
        <taxon>Mycoplasmoidales</taxon>
        <taxon>Mycoplasmoidaceae</taxon>
        <taxon>Ureaplasma</taxon>
    </lineage>
</organism>
<dbReference type="Gene3D" id="3.40.50.300">
    <property type="entry name" value="P-loop containing nucleotide triphosphate hydrolases"/>
    <property type="match status" value="3"/>
</dbReference>
<dbReference type="Pfam" id="PF13195">
    <property type="entry name" value="DUF4011"/>
    <property type="match status" value="1"/>
</dbReference>
<dbReference type="SUPFAM" id="SSF52540">
    <property type="entry name" value="P-loop containing nucleoside triphosphate hydrolases"/>
    <property type="match status" value="1"/>
</dbReference>
<comment type="caution">
    <text evidence="2">The sequence shown here is derived from an EMBL/GenBank/DDBJ whole genome shotgun (WGS) entry which is preliminary data.</text>
</comment>
<dbReference type="PANTHER" id="PTHR10887:SF495">
    <property type="entry name" value="HELICASE SENATAXIN ISOFORM X1-RELATED"/>
    <property type="match status" value="1"/>
</dbReference>
<dbReference type="InterPro" id="IPR047187">
    <property type="entry name" value="SF1_C_Upf1"/>
</dbReference>
<dbReference type="InterPro" id="IPR045055">
    <property type="entry name" value="DNA2/NAM7-like"/>
</dbReference>
<protein>
    <submittedName>
        <fullName evidence="2">DUF4011 domain-containing protein</fullName>
    </submittedName>
</protein>
<gene>
    <name evidence="2" type="ORF">OF365_02610</name>
</gene>
<dbReference type="Proteomes" id="UP001207252">
    <property type="component" value="Unassembled WGS sequence"/>
</dbReference>
<feature type="domain" description="DNA2/NAM7 helicase-like C-terminal" evidence="1">
    <location>
        <begin position="1086"/>
        <end position="1202"/>
    </location>
</feature>
<proteinExistence type="predicted"/>
<reference evidence="2 3" key="1">
    <citation type="journal article" date="2020" name="Int. J. Syst. Evol. Microbiol.">
        <title>Ureaplasma miroungigenitalium sp. nov. isolated from northern elephant seals (Mirounga angustirostris) and Ureaplasma zalophigenitalium sp. nov. isolated from California sea lions (Zalophus californianus).</title>
        <authorList>
            <person name="Volokhov D.V."/>
            <person name="Gulland F.M."/>
            <person name="Gao Y."/>
            <person name="Chizhikov V.E."/>
        </authorList>
    </citation>
    <scope>NUCLEOTIDE SEQUENCE [LARGE SCALE GENOMIC DNA]</scope>
    <source>
        <strain evidence="2 3">CSL7644-GEN</strain>
    </source>
</reference>
<dbReference type="CDD" id="cd18808">
    <property type="entry name" value="SF1_C_Upf1"/>
    <property type="match status" value="1"/>
</dbReference>
<dbReference type="Pfam" id="PF13087">
    <property type="entry name" value="AAA_12"/>
    <property type="match status" value="1"/>
</dbReference>
<dbReference type="InterPro" id="IPR041679">
    <property type="entry name" value="DNA2/NAM7-like_C"/>
</dbReference>
<evidence type="ECO:0000259" key="1">
    <source>
        <dbReference type="Pfam" id="PF13087"/>
    </source>
</evidence>
<evidence type="ECO:0000313" key="2">
    <source>
        <dbReference type="EMBL" id="MCV3754256.1"/>
    </source>
</evidence>
<dbReference type="EMBL" id="JAOXHJ010000006">
    <property type="protein sequence ID" value="MCV3754256.1"/>
    <property type="molecule type" value="Genomic_DNA"/>
</dbReference>
<dbReference type="InterPro" id="IPR025103">
    <property type="entry name" value="DUF4011"/>
</dbReference>